<name>A0A8S1RVD9_9CILI</name>
<comment type="caution">
    <text evidence="1">The sequence shown here is derived from an EMBL/GenBank/DDBJ whole genome shotgun (WGS) entry which is preliminary data.</text>
</comment>
<dbReference type="Proteomes" id="UP000692954">
    <property type="component" value="Unassembled WGS sequence"/>
</dbReference>
<gene>
    <name evidence="1" type="ORF">PSON_ATCC_30995.1.T4600002</name>
</gene>
<accession>A0A8S1RVD9</accession>
<reference evidence="1" key="1">
    <citation type="submission" date="2021-01" db="EMBL/GenBank/DDBJ databases">
        <authorList>
            <consortium name="Genoscope - CEA"/>
            <person name="William W."/>
        </authorList>
    </citation>
    <scope>NUCLEOTIDE SEQUENCE</scope>
</reference>
<dbReference type="AlphaFoldDB" id="A0A8S1RVD9"/>
<protein>
    <submittedName>
        <fullName evidence="1">Uncharacterized protein</fullName>
    </submittedName>
</protein>
<sequence length="313" mass="37935">MYLEIPISIFIVRLSGPNNKILLIQEFQECTLQFSLYKLIQSDMQLQKVYNLKRKNQIIVQSEIQPKSNIFPFNIQINKNIMMIDINFNNNLLNQYVFLFQSFYLGSQGWNNNSNIIFKLYYLFSIYILTFSNNTLTRLIKFIEMISFLVYFLYFVRVKKILNYYLIQIFLNQYQDPIKIKFHTRVVQFFYAQQEFYKASNRQENRQLKWKGTFDHTQCEQKMLCLKIEIIYIQICNPLIQQIMGSCVGQIIFKGNNQIKQISRFPRLFCLQKCMREQYRQCKVQRKLIKLNREVENGFEQQFIPKKINKKQQ</sequence>
<evidence type="ECO:0000313" key="1">
    <source>
        <dbReference type="EMBL" id="CAD8131307.1"/>
    </source>
</evidence>
<organism evidence="1 2">
    <name type="scientific">Paramecium sonneborni</name>
    <dbReference type="NCBI Taxonomy" id="65129"/>
    <lineage>
        <taxon>Eukaryota</taxon>
        <taxon>Sar</taxon>
        <taxon>Alveolata</taxon>
        <taxon>Ciliophora</taxon>
        <taxon>Intramacronucleata</taxon>
        <taxon>Oligohymenophorea</taxon>
        <taxon>Peniculida</taxon>
        <taxon>Parameciidae</taxon>
        <taxon>Paramecium</taxon>
    </lineage>
</organism>
<evidence type="ECO:0000313" key="2">
    <source>
        <dbReference type="Proteomes" id="UP000692954"/>
    </source>
</evidence>
<keyword evidence="2" id="KW-1185">Reference proteome</keyword>
<proteinExistence type="predicted"/>
<dbReference type="EMBL" id="CAJJDN010000460">
    <property type="protein sequence ID" value="CAD8131307.1"/>
    <property type="molecule type" value="Genomic_DNA"/>
</dbReference>